<gene>
    <name evidence="2" type="ORF">GCM10007852_38160</name>
</gene>
<evidence type="ECO:0000256" key="1">
    <source>
        <dbReference type="SAM" id="Phobius"/>
    </source>
</evidence>
<keyword evidence="3" id="KW-1185">Reference proteome</keyword>
<reference evidence="2" key="1">
    <citation type="journal article" date="2014" name="Int. J. Syst. Evol. Microbiol.">
        <title>Complete genome sequence of Corynebacterium casei LMG S-19264T (=DSM 44701T), isolated from a smear-ripened cheese.</title>
        <authorList>
            <consortium name="US DOE Joint Genome Institute (JGI-PGF)"/>
            <person name="Walter F."/>
            <person name="Albersmeier A."/>
            <person name="Kalinowski J."/>
            <person name="Ruckert C."/>
        </authorList>
    </citation>
    <scope>NUCLEOTIDE SEQUENCE</scope>
    <source>
        <strain evidence="2">NBRC 110023</strain>
    </source>
</reference>
<feature type="transmembrane region" description="Helical" evidence="1">
    <location>
        <begin position="69"/>
        <end position="92"/>
    </location>
</feature>
<dbReference type="EMBL" id="BSOT01000019">
    <property type="protein sequence ID" value="GLR72908.1"/>
    <property type="molecule type" value="Genomic_DNA"/>
</dbReference>
<keyword evidence="1" id="KW-1133">Transmembrane helix</keyword>
<evidence type="ECO:0000313" key="2">
    <source>
        <dbReference type="EMBL" id="GLR72908.1"/>
    </source>
</evidence>
<proteinExistence type="predicted"/>
<comment type="caution">
    <text evidence="2">The sequence shown here is derived from an EMBL/GenBank/DDBJ whole genome shotgun (WGS) entry which is preliminary data.</text>
</comment>
<protein>
    <submittedName>
        <fullName evidence="2">Uncharacterized protein</fullName>
    </submittedName>
</protein>
<keyword evidence="1" id="KW-0472">Membrane</keyword>
<reference evidence="2" key="2">
    <citation type="submission" date="2023-01" db="EMBL/GenBank/DDBJ databases">
        <title>Draft genome sequence of Agaribacter marinus strain NBRC 110023.</title>
        <authorList>
            <person name="Sun Q."/>
            <person name="Mori K."/>
        </authorList>
    </citation>
    <scope>NUCLEOTIDE SEQUENCE</scope>
    <source>
        <strain evidence="2">NBRC 110023</strain>
    </source>
</reference>
<name>A0AA37T605_9ALTE</name>
<dbReference type="AlphaFoldDB" id="A0AA37T605"/>
<accession>A0AA37T605</accession>
<keyword evidence="1" id="KW-0812">Transmembrane</keyword>
<sequence length="202" mass="22675">MNDFVVNLDNEQAFAHRYINGQLNAEEAVLFEEYLMDHPHLLDDLTMDIALKAGLKERYQYQHNDKSTFSIPISTSIFALAASIIFVALVYFPTSAPSGNSSPSLIYLETYRSAQQIIEVDFSAEDNDKILVIDLPPNSAGEFNLVIKNNVSTVVKTRVLPNSNNEIIHLLSSKNIENGMYKLTLTQSEKALLSFDLQVTKE</sequence>
<organism evidence="2 3">
    <name type="scientific">Agaribacter marinus</name>
    <dbReference type="NCBI Taxonomy" id="1431249"/>
    <lineage>
        <taxon>Bacteria</taxon>
        <taxon>Pseudomonadati</taxon>
        <taxon>Pseudomonadota</taxon>
        <taxon>Gammaproteobacteria</taxon>
        <taxon>Alteromonadales</taxon>
        <taxon>Alteromonadaceae</taxon>
        <taxon>Agaribacter</taxon>
    </lineage>
</organism>
<evidence type="ECO:0000313" key="3">
    <source>
        <dbReference type="Proteomes" id="UP001156601"/>
    </source>
</evidence>
<dbReference type="Proteomes" id="UP001156601">
    <property type="component" value="Unassembled WGS sequence"/>
</dbReference>
<dbReference type="RefSeq" id="WP_284219327.1">
    <property type="nucleotide sequence ID" value="NZ_BSOT01000019.1"/>
</dbReference>